<gene>
    <name evidence="1" type="ORF">PCAMFM013_S4Jg000012</name>
</gene>
<keyword evidence="2" id="KW-1185">Reference proteome</keyword>
<reference evidence="1 2" key="1">
    <citation type="journal article" date="2014" name="Nat. Commun.">
        <title>Multiple recent horizontal transfers of a large genomic region in cheese making fungi.</title>
        <authorList>
            <person name="Cheeseman K."/>
            <person name="Ropars J."/>
            <person name="Renault P."/>
            <person name="Dupont J."/>
            <person name="Gouzy J."/>
            <person name="Branca A."/>
            <person name="Abraham A.L."/>
            <person name="Ceppi M."/>
            <person name="Conseiller E."/>
            <person name="Debuchy R."/>
            <person name="Malagnac F."/>
            <person name="Goarin A."/>
            <person name="Silar P."/>
            <person name="Lacoste S."/>
            <person name="Sallet E."/>
            <person name="Bensimon A."/>
            <person name="Giraud T."/>
            <person name="Brygoo Y."/>
        </authorList>
    </citation>
    <scope>NUCLEOTIDE SEQUENCE [LARGE SCALE GENOMIC DNA]</scope>
    <source>
        <strain evidence="2">FM 013</strain>
    </source>
</reference>
<accession>A0A0G4PZA7</accession>
<protein>
    <submittedName>
        <fullName evidence="1">Str. FM013</fullName>
    </submittedName>
</protein>
<name>A0A0G4PZA7_PENC3</name>
<dbReference type="AlphaFoldDB" id="A0A0G4PZA7"/>
<dbReference type="Proteomes" id="UP000053732">
    <property type="component" value="Unassembled WGS sequence"/>
</dbReference>
<organism evidence="1 2">
    <name type="scientific">Penicillium camemberti (strain FM 013)</name>
    <dbReference type="NCBI Taxonomy" id="1429867"/>
    <lineage>
        <taxon>Eukaryota</taxon>
        <taxon>Fungi</taxon>
        <taxon>Dikarya</taxon>
        <taxon>Ascomycota</taxon>
        <taxon>Pezizomycotina</taxon>
        <taxon>Eurotiomycetes</taxon>
        <taxon>Eurotiomycetidae</taxon>
        <taxon>Eurotiales</taxon>
        <taxon>Aspergillaceae</taxon>
        <taxon>Penicillium</taxon>
    </lineage>
</organism>
<evidence type="ECO:0000313" key="2">
    <source>
        <dbReference type="Proteomes" id="UP000053732"/>
    </source>
</evidence>
<sequence length="78" mass="9323">MPAFLFSFPLVETDLIKMCTQFYRMYTCGCRRNEEFRQCEDRLGTNVKCSPLKWEPLDPSLHMCTQHMVKPGKDEMRR</sequence>
<evidence type="ECO:0000313" key="1">
    <source>
        <dbReference type="EMBL" id="CRL31490.1"/>
    </source>
</evidence>
<proteinExistence type="predicted"/>
<dbReference type="EMBL" id="HG793313">
    <property type="protein sequence ID" value="CRL31490.1"/>
    <property type="molecule type" value="Genomic_DNA"/>
</dbReference>